<sequence length="723" mass="83448">MPTYDLLSPAQRAQFTEVPGEMSNRELTRYYTLSPEEIEVVNRRRGAANRLGFAVQLGYLRFPGRPLSPQEKVPLPILAHIGRQLGISPAVMQDYARGRDTTRREHLAEIRRTFGYRSFTLREYRELSRWLSPIAMGTDKGIVLVESLIQEMRNRKIIIPAMYAVERLGWSVRRRAENRVYRQLTEDLTAEQCIQLDQLLTVRKGGKQTYLTWLRQPPGSVSNKSFHEIMDRRDYIRDLQLPLDNARQVHQNRLTQLAREGSRYSAQHLARFNERRRYATLMAFLYHTYAALTDQGLEVHDKLIGRLFNRGEHTHKDQFQRDGKMINEKVRLYAKVGKALISARESEQDPYELLQSIITWEKFISTVEEAEQLARPADFDFLDLLNSRYHQLRKYTPRLLNSYDFRASAAPSASLLEALQLLKEMNVTGKRKLPDEAPAAFVKPRWEKHVLREEGIDRHYYEMCALSELRNHLRSGDLWVTGSRQYKDFDEYLLPLEMWAKMKGDPSLPIAAPVDVDRYLEERSRKMEEELQKVGELIRKDQLPDVTLTNGKLRITPLKKAVPDGVEDLTRRAYDLLPRIKLTDLLVEVDGWTRFRSVYGIRGTANLEEVLDEILENHRKINAITGKQPEFFRSGTAHYDDVAVKAAGELGIQVVNYDILGDAGGTYNSYQVKQALLRSRAGSIALLHMNQPGSGTCAGVKEAIPILREQGYRFVKLGDYSLR</sequence>
<organism evidence="2 3">
    <name type="scientific">Kroppenstedtia guangzhouensis</name>
    <dbReference type="NCBI Taxonomy" id="1274356"/>
    <lineage>
        <taxon>Bacteria</taxon>
        <taxon>Bacillati</taxon>
        <taxon>Bacillota</taxon>
        <taxon>Bacilli</taxon>
        <taxon>Bacillales</taxon>
        <taxon>Thermoactinomycetaceae</taxon>
        <taxon>Kroppenstedtia</taxon>
    </lineage>
</organism>
<proteinExistence type="predicted"/>
<dbReference type="Proteomes" id="UP000617979">
    <property type="component" value="Unassembled WGS sequence"/>
</dbReference>
<keyword evidence="3" id="KW-1185">Reference proteome</keyword>
<dbReference type="InterPro" id="IPR047653">
    <property type="entry name" value="Tn3-like_transpos"/>
</dbReference>
<dbReference type="NCBIfam" id="NF033527">
    <property type="entry name" value="transpos_Tn3"/>
    <property type="match status" value="1"/>
</dbReference>
<dbReference type="PANTHER" id="PTHR10587">
    <property type="entry name" value="GLYCOSYL TRANSFERASE-RELATED"/>
    <property type="match status" value="1"/>
</dbReference>
<reference evidence="3" key="1">
    <citation type="journal article" date="2019" name="Int. J. Syst. Evol. Microbiol.">
        <title>The Global Catalogue of Microorganisms (GCM) 10K type strain sequencing project: providing services to taxonomists for standard genome sequencing and annotation.</title>
        <authorList>
            <consortium name="The Broad Institute Genomics Platform"/>
            <consortium name="The Broad Institute Genome Sequencing Center for Infectious Disease"/>
            <person name="Wu L."/>
            <person name="Ma J."/>
        </authorList>
    </citation>
    <scope>NUCLEOTIDE SEQUENCE [LARGE SCALE GENOMIC DNA]</scope>
    <source>
        <strain evidence="3">CGMCC 1.12404</strain>
    </source>
</reference>
<evidence type="ECO:0000313" key="2">
    <source>
        <dbReference type="EMBL" id="GGA38404.1"/>
    </source>
</evidence>
<accession>A0ABQ1G7S6</accession>
<dbReference type="PANTHER" id="PTHR10587:SF134">
    <property type="entry name" value="SECRETED PROTEIN"/>
    <property type="match status" value="1"/>
</dbReference>
<feature type="domain" description="DUF4158" evidence="1">
    <location>
        <begin position="6"/>
        <end position="171"/>
    </location>
</feature>
<gene>
    <name evidence="2" type="ORF">GCM10007416_09140</name>
</gene>
<dbReference type="InterPro" id="IPR011330">
    <property type="entry name" value="Glyco_hydro/deAcase_b/a-brl"/>
</dbReference>
<dbReference type="EMBL" id="BMEX01000003">
    <property type="protein sequence ID" value="GGA38404.1"/>
    <property type="molecule type" value="Genomic_DNA"/>
</dbReference>
<dbReference type="SUPFAM" id="SSF88713">
    <property type="entry name" value="Glycoside hydrolase/deacetylase"/>
    <property type="match status" value="1"/>
</dbReference>
<dbReference type="InterPro" id="IPR050248">
    <property type="entry name" value="Polysacc_deacetylase_ArnD"/>
</dbReference>
<dbReference type="InterPro" id="IPR025296">
    <property type="entry name" value="DUF4158"/>
</dbReference>
<evidence type="ECO:0000259" key="1">
    <source>
        <dbReference type="Pfam" id="PF13700"/>
    </source>
</evidence>
<evidence type="ECO:0000313" key="3">
    <source>
        <dbReference type="Proteomes" id="UP000617979"/>
    </source>
</evidence>
<dbReference type="Gene3D" id="3.20.20.370">
    <property type="entry name" value="Glycoside hydrolase/deacetylase"/>
    <property type="match status" value="1"/>
</dbReference>
<comment type="caution">
    <text evidence="2">The sequence shown here is derived from an EMBL/GenBank/DDBJ whole genome shotgun (WGS) entry which is preliminary data.</text>
</comment>
<dbReference type="Pfam" id="PF13700">
    <property type="entry name" value="DUF4158"/>
    <property type="match status" value="1"/>
</dbReference>
<name>A0ABQ1G7S6_9BACL</name>
<protein>
    <recommendedName>
        <fullName evidence="1">DUF4158 domain-containing protein</fullName>
    </recommendedName>
</protein>